<reference evidence="3 4" key="1">
    <citation type="journal article" date="2015" name="Genome Announc.">
        <title>Expanding the biotechnology potential of lactobacilli through comparative genomics of 213 strains and associated genera.</title>
        <authorList>
            <person name="Sun Z."/>
            <person name="Harris H.M."/>
            <person name="McCann A."/>
            <person name="Guo C."/>
            <person name="Argimon S."/>
            <person name="Zhang W."/>
            <person name="Yang X."/>
            <person name="Jeffery I.B."/>
            <person name="Cooney J.C."/>
            <person name="Kagawa T.F."/>
            <person name="Liu W."/>
            <person name="Song Y."/>
            <person name="Salvetti E."/>
            <person name="Wrobel A."/>
            <person name="Rasinkangas P."/>
            <person name="Parkhill J."/>
            <person name="Rea M.C."/>
            <person name="O'Sullivan O."/>
            <person name="Ritari J."/>
            <person name="Douillard F.P."/>
            <person name="Paul Ross R."/>
            <person name="Yang R."/>
            <person name="Briner A.E."/>
            <person name="Felis G.E."/>
            <person name="de Vos W.M."/>
            <person name="Barrangou R."/>
            <person name="Klaenhammer T.R."/>
            <person name="Caufield P.W."/>
            <person name="Cui Y."/>
            <person name="Zhang H."/>
            <person name="O'Toole P.W."/>
        </authorList>
    </citation>
    <scope>NUCLEOTIDE SEQUENCE [LARGE SCALE GENOMIC DNA]</scope>
    <source>
        <strain evidence="3 4">JCM 17158</strain>
    </source>
</reference>
<dbReference type="STRING" id="1291734.FD02_GL001939"/>
<dbReference type="AlphaFoldDB" id="A0A0R1JTR9"/>
<organism evidence="3 4">
    <name type="scientific">Lacticaseibacillus nasuensis JCM 17158</name>
    <dbReference type="NCBI Taxonomy" id="1291734"/>
    <lineage>
        <taxon>Bacteria</taxon>
        <taxon>Bacillati</taxon>
        <taxon>Bacillota</taxon>
        <taxon>Bacilli</taxon>
        <taxon>Lactobacillales</taxon>
        <taxon>Lactobacillaceae</taxon>
        <taxon>Lacticaseibacillus</taxon>
    </lineage>
</organism>
<accession>A0A0R1JTR9</accession>
<keyword evidence="4" id="KW-1185">Reference proteome</keyword>
<feature type="region of interest" description="Disordered" evidence="1">
    <location>
        <begin position="180"/>
        <end position="212"/>
    </location>
</feature>
<evidence type="ECO:0000313" key="4">
    <source>
        <dbReference type="Proteomes" id="UP000051804"/>
    </source>
</evidence>
<sequence length="261" mass="27282">MKIKGTALLVAALGLLTLAACSKGSGTSATALIKKGDTALTNANYSGAKAYYDAANATKANKTAKAAKAAAGDFVAAESARQKHDYSLALDKVKAAKGANATVKTTKHKLQQAITKERTAYTKLFDAYQAAAAKQDTDTNGALTATNSVLNEDSLLKPAFRDLRVKVLLLQSQLKTTLATTAASSKPATSTKANDSESNENTTNDADTGITAADITKARQQLKDQGVDASAWSDNDIKAAIKNARAAGRDTVKESDMENYQ</sequence>
<evidence type="ECO:0000256" key="1">
    <source>
        <dbReference type="SAM" id="MobiDB-lite"/>
    </source>
</evidence>
<dbReference type="Proteomes" id="UP000051804">
    <property type="component" value="Unassembled WGS sequence"/>
</dbReference>
<feature type="signal peptide" evidence="2">
    <location>
        <begin position="1"/>
        <end position="22"/>
    </location>
</feature>
<keyword evidence="2" id="KW-0732">Signal</keyword>
<evidence type="ECO:0000256" key="2">
    <source>
        <dbReference type="SAM" id="SignalP"/>
    </source>
</evidence>
<gene>
    <name evidence="3" type="ORF">FD02_GL001939</name>
</gene>
<dbReference type="EMBL" id="AZDJ01000026">
    <property type="protein sequence ID" value="KRK71697.1"/>
    <property type="molecule type" value="Genomic_DNA"/>
</dbReference>
<dbReference type="OrthoDB" id="2328476at2"/>
<dbReference type="PROSITE" id="PS51257">
    <property type="entry name" value="PROKAR_LIPOPROTEIN"/>
    <property type="match status" value="1"/>
</dbReference>
<comment type="caution">
    <text evidence="3">The sequence shown here is derived from an EMBL/GenBank/DDBJ whole genome shotgun (WGS) entry which is preliminary data.</text>
</comment>
<feature type="compositionally biased region" description="Low complexity" evidence="1">
    <location>
        <begin position="180"/>
        <end position="193"/>
    </location>
</feature>
<evidence type="ECO:0008006" key="5">
    <source>
        <dbReference type="Google" id="ProtNLM"/>
    </source>
</evidence>
<name>A0A0R1JTR9_9LACO</name>
<dbReference type="PATRIC" id="fig|1291734.4.peg.1991"/>
<dbReference type="RefSeq" id="WP_056951203.1">
    <property type="nucleotide sequence ID" value="NZ_AZDJ01000026.1"/>
</dbReference>
<proteinExistence type="predicted"/>
<feature type="chain" id="PRO_5038762445" description="Lipoprotein" evidence="2">
    <location>
        <begin position="23"/>
        <end position="261"/>
    </location>
</feature>
<protein>
    <recommendedName>
        <fullName evidence="5">Lipoprotein</fullName>
    </recommendedName>
</protein>
<evidence type="ECO:0000313" key="3">
    <source>
        <dbReference type="EMBL" id="KRK71697.1"/>
    </source>
</evidence>